<feature type="transmembrane region" description="Helical" evidence="8">
    <location>
        <begin position="63"/>
        <end position="84"/>
    </location>
</feature>
<dbReference type="Pfam" id="PF02080">
    <property type="entry name" value="TrkA_C"/>
    <property type="match status" value="2"/>
</dbReference>
<evidence type="ECO:0000256" key="1">
    <source>
        <dbReference type="ARBA" id="ARBA00004651"/>
    </source>
</evidence>
<comment type="similarity">
    <text evidence="2">Belongs to the AAE transporter (TC 2.A.81) family.</text>
</comment>
<gene>
    <name evidence="10" type="ORF">GCM10023116_35940</name>
</gene>
<comment type="caution">
    <text evidence="10">The sequence shown here is derived from an EMBL/GenBank/DDBJ whole genome shotgun (WGS) entry which is preliminary data.</text>
</comment>
<feature type="domain" description="RCK C-terminal" evidence="9">
    <location>
        <begin position="205"/>
        <end position="290"/>
    </location>
</feature>
<evidence type="ECO:0000256" key="4">
    <source>
        <dbReference type="ARBA" id="ARBA00022475"/>
    </source>
</evidence>
<accession>A0ABP8V7T2</accession>
<dbReference type="InterPro" id="IPR050144">
    <property type="entry name" value="AAE_transporter"/>
</dbReference>
<keyword evidence="11" id="KW-1185">Reference proteome</keyword>
<evidence type="ECO:0000313" key="11">
    <source>
        <dbReference type="Proteomes" id="UP001500604"/>
    </source>
</evidence>
<evidence type="ECO:0000256" key="5">
    <source>
        <dbReference type="ARBA" id="ARBA00022692"/>
    </source>
</evidence>
<dbReference type="Pfam" id="PF06826">
    <property type="entry name" value="Asp-Al_Ex"/>
    <property type="match status" value="2"/>
</dbReference>
<feature type="transmembrane region" description="Helical" evidence="8">
    <location>
        <begin position="449"/>
        <end position="467"/>
    </location>
</feature>
<dbReference type="NCBIfam" id="TIGR01625">
    <property type="entry name" value="YidE_YbjL_dupl"/>
    <property type="match status" value="2"/>
</dbReference>
<sequence>MTIDLLALLNQSSELLLFVILGIGLLIGKLSIGTFKLGATIGVLATALAFGEMGFYLPPGIESVGFMVFIFCVGIEAGPHFFSVFMRDGKYYASLALFLTGTSFGLTLLMSKLFDFDKGLTAGLLAGSLTSTPALVGAQEALKSLSNPEVVGQLSKLQDNMSIGYALTYLVGLVGLMLVVRYLPRIVRVDLPDAASTIARERGIDDSESQKTYLPIIRAYRVSKDLAAAFAGQNLREVGIYRRTGCYIERIRRKGILAEPAGDAMLQKGDEIALLGYPDSHALLDPLFREGNEVFDRDLLDMQIVTEDIVVKNDQLVGKHLSDLNLTEAGCFLNRITRSQIEMPVERDILLNKGDVLRVSGEKRRVAAQADKIGFVSIHSRVTDLVAFSTFLAIGLLIGQITLRFNNYDFTVGNATGLLISGIMMGYLRAMHPTIGHVPEAALRLLKDLGLLVFMVGIGLNAGRGILEYMGQLGPMIIASGLVVSTVPVILSYIFGRYVLNMNPALLLGAITGARTCAPAMETVNDMSRSSIPSLGYVGTYALANVLFTVAGSLIATLF</sequence>
<keyword evidence="7 8" id="KW-0472">Membrane</keyword>
<dbReference type="Gene3D" id="3.30.70.1450">
    <property type="entry name" value="Regulator of K+ conductance, C-terminal domain"/>
    <property type="match status" value="1"/>
</dbReference>
<keyword evidence="5 8" id="KW-0812">Transmembrane</keyword>
<feature type="transmembrane region" description="Helical" evidence="8">
    <location>
        <begin position="163"/>
        <end position="183"/>
    </location>
</feature>
<evidence type="ECO:0000256" key="3">
    <source>
        <dbReference type="ARBA" id="ARBA00022448"/>
    </source>
</evidence>
<evidence type="ECO:0000259" key="9">
    <source>
        <dbReference type="PROSITE" id="PS51202"/>
    </source>
</evidence>
<evidence type="ECO:0000256" key="6">
    <source>
        <dbReference type="ARBA" id="ARBA00022989"/>
    </source>
</evidence>
<dbReference type="SUPFAM" id="SSF116726">
    <property type="entry name" value="TrkA C-terminal domain-like"/>
    <property type="match status" value="2"/>
</dbReference>
<feature type="transmembrane region" description="Helical" evidence="8">
    <location>
        <begin position="91"/>
        <end position="110"/>
    </location>
</feature>
<organism evidence="10 11">
    <name type="scientific">Kistimonas scapharcae</name>
    <dbReference type="NCBI Taxonomy" id="1036133"/>
    <lineage>
        <taxon>Bacteria</taxon>
        <taxon>Pseudomonadati</taxon>
        <taxon>Pseudomonadota</taxon>
        <taxon>Gammaproteobacteria</taxon>
        <taxon>Oceanospirillales</taxon>
        <taxon>Endozoicomonadaceae</taxon>
        <taxon>Kistimonas</taxon>
    </lineage>
</organism>
<dbReference type="Proteomes" id="UP001500604">
    <property type="component" value="Unassembled WGS sequence"/>
</dbReference>
<feature type="domain" description="RCK C-terminal" evidence="9">
    <location>
        <begin position="292"/>
        <end position="376"/>
    </location>
</feature>
<reference evidence="11" key="1">
    <citation type="journal article" date="2019" name="Int. J. Syst. Evol. Microbiol.">
        <title>The Global Catalogue of Microorganisms (GCM) 10K type strain sequencing project: providing services to taxonomists for standard genome sequencing and annotation.</title>
        <authorList>
            <consortium name="The Broad Institute Genomics Platform"/>
            <consortium name="The Broad Institute Genome Sequencing Center for Infectious Disease"/>
            <person name="Wu L."/>
            <person name="Ma J."/>
        </authorList>
    </citation>
    <scope>NUCLEOTIDE SEQUENCE [LARGE SCALE GENOMIC DNA]</scope>
    <source>
        <strain evidence="11">JCM 17805</strain>
    </source>
</reference>
<dbReference type="EMBL" id="BAABFL010000447">
    <property type="protein sequence ID" value="GAA4651310.1"/>
    <property type="molecule type" value="Genomic_DNA"/>
</dbReference>
<feature type="transmembrane region" description="Helical" evidence="8">
    <location>
        <begin position="385"/>
        <end position="405"/>
    </location>
</feature>
<keyword evidence="3" id="KW-0813">Transport</keyword>
<evidence type="ECO:0000256" key="2">
    <source>
        <dbReference type="ARBA" id="ARBA00009854"/>
    </source>
</evidence>
<feature type="transmembrane region" description="Helical" evidence="8">
    <location>
        <begin position="473"/>
        <end position="495"/>
    </location>
</feature>
<dbReference type="InterPro" id="IPR006037">
    <property type="entry name" value="RCK_C"/>
</dbReference>
<comment type="subcellular location">
    <subcellularLocation>
        <location evidence="1">Cell membrane</location>
        <topology evidence="1">Multi-pass membrane protein</topology>
    </subcellularLocation>
</comment>
<feature type="transmembrane region" description="Helical" evidence="8">
    <location>
        <begin position="535"/>
        <end position="556"/>
    </location>
</feature>
<dbReference type="RefSeq" id="WP_345197668.1">
    <property type="nucleotide sequence ID" value="NZ_BAABFL010000447.1"/>
</dbReference>
<keyword evidence="4" id="KW-1003">Cell membrane</keyword>
<dbReference type="NCBIfam" id="NF003440">
    <property type="entry name" value="PRK04972.1"/>
    <property type="match status" value="1"/>
</dbReference>
<protein>
    <submittedName>
        <fullName evidence="10">Aspartate:alanine antiporter</fullName>
    </submittedName>
</protein>
<evidence type="ECO:0000256" key="8">
    <source>
        <dbReference type="SAM" id="Phobius"/>
    </source>
</evidence>
<feature type="transmembrane region" description="Helical" evidence="8">
    <location>
        <begin position="411"/>
        <end position="428"/>
    </location>
</feature>
<proteinExistence type="inferred from homology"/>
<dbReference type="InterPro" id="IPR006512">
    <property type="entry name" value="YidE_YbjL"/>
</dbReference>
<feature type="transmembrane region" description="Helical" evidence="8">
    <location>
        <begin position="15"/>
        <end position="32"/>
    </location>
</feature>
<dbReference type="PROSITE" id="PS51202">
    <property type="entry name" value="RCK_C"/>
    <property type="match status" value="2"/>
</dbReference>
<dbReference type="InterPro" id="IPR036721">
    <property type="entry name" value="RCK_C_sf"/>
</dbReference>
<evidence type="ECO:0000256" key="7">
    <source>
        <dbReference type="ARBA" id="ARBA00023136"/>
    </source>
</evidence>
<feature type="transmembrane region" description="Helical" evidence="8">
    <location>
        <begin position="39"/>
        <end position="57"/>
    </location>
</feature>
<dbReference type="PANTHER" id="PTHR30445">
    <property type="entry name" value="K(+)_H(+) ANTIPORTER SUBUNIT KHTT"/>
    <property type="match status" value="1"/>
</dbReference>
<keyword evidence="6 8" id="KW-1133">Transmembrane helix</keyword>
<dbReference type="PANTHER" id="PTHR30445:SF10">
    <property type="entry name" value="TRANSPORT PROTEIN YBJL-RELATED"/>
    <property type="match status" value="1"/>
</dbReference>
<evidence type="ECO:0000313" key="10">
    <source>
        <dbReference type="EMBL" id="GAA4651310.1"/>
    </source>
</evidence>
<name>A0ABP8V7T2_9GAMM</name>